<keyword evidence="3" id="KW-1185">Reference proteome</keyword>
<dbReference type="STRING" id="1611254.A0A2G5TTI0"/>
<evidence type="ECO:0000256" key="1">
    <source>
        <dbReference type="SAM" id="MobiDB-lite"/>
    </source>
</evidence>
<protein>
    <submittedName>
        <fullName evidence="2">Uncharacterized protein</fullName>
    </submittedName>
</protein>
<name>A0A2G5TTI0_9PELO</name>
<gene>
    <name evidence="2" type="primary">Cnig_chr_V.g21651</name>
    <name evidence="2" type="ORF">B9Z55_021651</name>
</gene>
<proteinExistence type="predicted"/>
<sequence>MHLSRIDLTETSPVETPTEERKIDIEMSENHEKLLEEMRKSEVGVVSEAPPTLPQAHVRFQEPIQAPAPQAQSVQAPSPQAPNTEAPASQAPPTQAPPPNVQSLVSSLFSQMKDDSESDDSPRPIFKAPPTATSFPTKSAEKSDISQLLKNLGGGGSSSEDEDFPRPSAAKPRPPPVKSMMFQDDDDSADEFFR</sequence>
<comment type="caution">
    <text evidence="2">The sequence shown here is derived from an EMBL/GenBank/DDBJ whole genome shotgun (WGS) entry which is preliminary data.</text>
</comment>
<feature type="region of interest" description="Disordered" evidence="1">
    <location>
        <begin position="1"/>
        <end position="29"/>
    </location>
</feature>
<accession>A0A2G5TTI0</accession>
<evidence type="ECO:0000313" key="3">
    <source>
        <dbReference type="Proteomes" id="UP000230233"/>
    </source>
</evidence>
<reference evidence="3" key="1">
    <citation type="submission" date="2017-10" db="EMBL/GenBank/DDBJ databases">
        <title>Rapid genome shrinkage in a self-fertile nematode reveals novel sperm competition proteins.</title>
        <authorList>
            <person name="Yin D."/>
            <person name="Schwarz E.M."/>
            <person name="Thomas C.G."/>
            <person name="Felde R.L."/>
            <person name="Korf I.F."/>
            <person name="Cutter A.D."/>
            <person name="Schartner C.M."/>
            <person name="Ralston E.J."/>
            <person name="Meyer B.J."/>
            <person name="Haag E.S."/>
        </authorList>
    </citation>
    <scope>NUCLEOTIDE SEQUENCE [LARGE SCALE GENOMIC DNA]</scope>
    <source>
        <strain evidence="3">JU1422</strain>
    </source>
</reference>
<dbReference type="Proteomes" id="UP000230233">
    <property type="component" value="Chromosome V"/>
</dbReference>
<feature type="compositionally biased region" description="Low complexity" evidence="1">
    <location>
        <begin position="65"/>
        <end position="93"/>
    </location>
</feature>
<organism evidence="2 3">
    <name type="scientific">Caenorhabditis nigoni</name>
    <dbReference type="NCBI Taxonomy" id="1611254"/>
    <lineage>
        <taxon>Eukaryota</taxon>
        <taxon>Metazoa</taxon>
        <taxon>Ecdysozoa</taxon>
        <taxon>Nematoda</taxon>
        <taxon>Chromadorea</taxon>
        <taxon>Rhabditida</taxon>
        <taxon>Rhabditina</taxon>
        <taxon>Rhabditomorpha</taxon>
        <taxon>Rhabditoidea</taxon>
        <taxon>Rhabditidae</taxon>
        <taxon>Peloderinae</taxon>
        <taxon>Caenorhabditis</taxon>
    </lineage>
</organism>
<dbReference type="AlphaFoldDB" id="A0A2G5TTI0"/>
<feature type="region of interest" description="Disordered" evidence="1">
    <location>
        <begin position="41"/>
        <end position="194"/>
    </location>
</feature>
<evidence type="ECO:0000313" key="2">
    <source>
        <dbReference type="EMBL" id="PIC30401.1"/>
    </source>
</evidence>
<dbReference type="EMBL" id="PDUG01000005">
    <property type="protein sequence ID" value="PIC30401.1"/>
    <property type="molecule type" value="Genomic_DNA"/>
</dbReference>
<feature type="compositionally biased region" description="Basic and acidic residues" evidence="1">
    <location>
        <begin position="18"/>
        <end position="29"/>
    </location>
</feature>
<feature type="compositionally biased region" description="Polar residues" evidence="1">
    <location>
        <begin position="101"/>
        <end position="110"/>
    </location>
</feature>
<feature type="compositionally biased region" description="Acidic residues" evidence="1">
    <location>
        <begin position="183"/>
        <end position="194"/>
    </location>
</feature>